<gene>
    <name evidence="2" type="ORF">BBBOND_0209360</name>
</gene>
<dbReference type="GeneID" id="24564324"/>
<dbReference type="AlphaFoldDB" id="A0A061D5F0"/>
<evidence type="ECO:0000256" key="1">
    <source>
        <dbReference type="SAM" id="MobiDB-lite"/>
    </source>
</evidence>
<organism evidence="2 3">
    <name type="scientific">Babesia bigemina</name>
    <dbReference type="NCBI Taxonomy" id="5866"/>
    <lineage>
        <taxon>Eukaryota</taxon>
        <taxon>Sar</taxon>
        <taxon>Alveolata</taxon>
        <taxon>Apicomplexa</taxon>
        <taxon>Aconoidasida</taxon>
        <taxon>Piroplasmida</taxon>
        <taxon>Babesiidae</taxon>
        <taxon>Babesia</taxon>
    </lineage>
</organism>
<dbReference type="RefSeq" id="XP_012767969.1">
    <property type="nucleotide sequence ID" value="XM_012912515.1"/>
</dbReference>
<feature type="region of interest" description="Disordered" evidence="1">
    <location>
        <begin position="592"/>
        <end position="612"/>
    </location>
</feature>
<dbReference type="Proteomes" id="UP000033188">
    <property type="component" value="Chromosome 2"/>
</dbReference>
<dbReference type="VEuPathDB" id="PiroplasmaDB:BBBOND_0209360"/>
<dbReference type="EMBL" id="LK391708">
    <property type="protein sequence ID" value="CDR95783.1"/>
    <property type="molecule type" value="Genomic_DNA"/>
</dbReference>
<feature type="region of interest" description="Disordered" evidence="1">
    <location>
        <begin position="25"/>
        <end position="57"/>
    </location>
</feature>
<keyword evidence="3" id="KW-1185">Reference proteome</keyword>
<accession>A0A061D5F0</accession>
<dbReference type="OMA" id="MEEARCA"/>
<evidence type="ECO:0000313" key="2">
    <source>
        <dbReference type="EMBL" id="CDR95783.1"/>
    </source>
</evidence>
<sequence>MWSLHFSRRLFGSAALRCEPARTSSSSLRPSAIESKRTNAPLKSCATSQPSSTSSLDTRIRGAKSLQKLFSLCASTAQPPASALSDPRLSAVGRLYALRIIDSSGVLRQPLGDATLACVEFAESATWHLLDQIERYAVTGAVSVPRSKHLVGLLWHSMKIASSLAGSLRGSDPIHVENKGVTAIKSLTHSPPSDALSSRMLSRWSLVRRCLAVVQLVVDGIVAGLARPNGKDVQQLLMLAAEPIFTHIQTNMPHKDEERVEPDEIHQAMEEARCAALRSIEVLAEQCAHLMTDSELVSVFVSCCSKDVSPRLISFLNQSMRDRAARGFINLALQDCVTLFNISKTYKVPSEVMSILLSQLATVPLCDDETSSSPKANRLQHEHSNRPLLVGCDSDALEVWHSSVRKATFADVGRLCRSLYHQECGVELLRNIDSALTNTLGSAAFVSRLSAESRQDTGGVNTDLFSLSSIIHLFAKNNFWESQAVEKVLQVLPQVPLGNSSKDELVVLGDLCWGMLTLRVDVRRIGFLLDHVIPQLKELPIKNTVKLMGGLYNSLGRDAKRTPDEPDTVFSLDRVPMDDLLAYTLNDEDFSATGGSDIHSPSVSSESSGDGRRDKVIRRMKVLRSLFMDRLEEVTDSQNLSNFMFYAAATIKDINEGDYNALCLKWLANSRNPDFMVKVEALSQLLWALQKNRIYHHATLMRIREIVSCLASDNKVVQLCAKFEVCSMGQLALMSHTLMSFNLVTQDLTDALLTRLEALLDGHRADYPSARGRSEVGDWDVKLTSVIWSIVLSDFTLLNFASLDRLIRLIGRINWRRFVKACRHQDLRKVLQIYTSLEVELPKLSAYMPLWPLHNLIPHQVISAAIRDTISARNSVPVSASQDRVRRSLSSFGVRFKGEYAIYRGITVDFAICRNQDSDEFSPDLVIEMDGPCHYNVICGEYSLPHLKIGAMRLLPTGKTLYRNRIIRKLGYTVESISWIDAHRRAIHVAVGNILNRHEITITRK</sequence>
<name>A0A061D5F0_BABBI</name>
<feature type="compositionally biased region" description="Low complexity" evidence="1">
    <location>
        <begin position="596"/>
        <end position="608"/>
    </location>
</feature>
<evidence type="ECO:0000313" key="3">
    <source>
        <dbReference type="Proteomes" id="UP000033188"/>
    </source>
</evidence>
<feature type="compositionally biased region" description="Low complexity" evidence="1">
    <location>
        <begin position="44"/>
        <end position="57"/>
    </location>
</feature>
<dbReference type="KEGG" id="bbig:BBBOND_0209360"/>
<protein>
    <submittedName>
        <fullName evidence="2">Uncharacterized protein</fullName>
    </submittedName>
</protein>
<dbReference type="OrthoDB" id="392568at2759"/>
<reference evidence="3" key="1">
    <citation type="submission" date="2014-06" db="EMBL/GenBank/DDBJ databases">
        <authorList>
            <person name="Aslett M."/>
            <person name="De Silva N."/>
        </authorList>
    </citation>
    <scope>NUCLEOTIDE SEQUENCE [LARGE SCALE GENOMIC DNA]</scope>
    <source>
        <strain evidence="3">Bond</strain>
    </source>
</reference>
<proteinExistence type="predicted"/>